<dbReference type="PANTHER" id="PTHR44314:SF1">
    <property type="entry name" value="CILIA- AND FLAGELLA-ASSOCIATED PROTEIN 70"/>
    <property type="match status" value="1"/>
</dbReference>
<protein>
    <submittedName>
        <fullName evidence="3">Uncharacterized protein</fullName>
    </submittedName>
</protein>
<evidence type="ECO:0000313" key="4">
    <source>
        <dbReference type="Proteomes" id="UP001307889"/>
    </source>
</evidence>
<organism evidence="3 4">
    <name type="scientific">Nesidiocoris tenuis</name>
    <dbReference type="NCBI Taxonomy" id="355587"/>
    <lineage>
        <taxon>Eukaryota</taxon>
        <taxon>Metazoa</taxon>
        <taxon>Ecdysozoa</taxon>
        <taxon>Arthropoda</taxon>
        <taxon>Hexapoda</taxon>
        <taxon>Insecta</taxon>
        <taxon>Pterygota</taxon>
        <taxon>Neoptera</taxon>
        <taxon>Paraneoptera</taxon>
        <taxon>Hemiptera</taxon>
        <taxon>Heteroptera</taxon>
        <taxon>Panheteroptera</taxon>
        <taxon>Cimicomorpha</taxon>
        <taxon>Miridae</taxon>
        <taxon>Dicyphina</taxon>
        <taxon>Nesidiocoris</taxon>
    </lineage>
</organism>
<sequence>MNAYDFALNESNDEDDIHLIRLRKGYYLLEDQAFHESKFSFLKALEKHQTPQAWLGLGIACYNLDEIEDAELALIESNMLDNTIPTAWAYLAMVNLRKANMDMFDQCISEAKKFGLDDEELIAEIEALREEIACEPPRMFPRWKISQVDGNFRPSIAEKFSPVRQSTTGSKLEGFVSSKRTTINNIKEFEPKKLPAPTRDVEVDIVPTRDVISIGRASLATARQSTSRTTIHKACGSYGTN</sequence>
<dbReference type="PANTHER" id="PTHR44314">
    <property type="entry name" value="CILIA- AND FLAGELLA-ASSOCIATED PROTEIN 70"/>
    <property type="match status" value="1"/>
</dbReference>
<keyword evidence="2" id="KW-0802">TPR repeat</keyword>
<dbReference type="Gene3D" id="1.25.40.10">
    <property type="entry name" value="Tetratricopeptide repeat domain"/>
    <property type="match status" value="1"/>
</dbReference>
<proteinExistence type="predicted"/>
<dbReference type="InterPro" id="IPR011990">
    <property type="entry name" value="TPR-like_helical_dom_sf"/>
</dbReference>
<dbReference type="InterPro" id="IPR052628">
    <property type="entry name" value="CFAP70"/>
</dbReference>
<dbReference type="SUPFAM" id="SSF48452">
    <property type="entry name" value="TPR-like"/>
    <property type="match status" value="1"/>
</dbReference>
<evidence type="ECO:0000256" key="1">
    <source>
        <dbReference type="ARBA" id="ARBA00022737"/>
    </source>
</evidence>
<dbReference type="Proteomes" id="UP001307889">
    <property type="component" value="Chromosome 1"/>
</dbReference>
<accession>A0ABN7A5D2</accession>
<keyword evidence="1" id="KW-0677">Repeat</keyword>
<reference evidence="3 4" key="1">
    <citation type="submission" date="2023-09" db="EMBL/GenBank/DDBJ databases">
        <title>Nesidiocoris tenuis whole genome shotgun sequence.</title>
        <authorList>
            <person name="Shibata T."/>
            <person name="Shimoda M."/>
            <person name="Kobayashi T."/>
            <person name="Uehara T."/>
        </authorList>
    </citation>
    <scope>NUCLEOTIDE SEQUENCE [LARGE SCALE GENOMIC DNA]</scope>
    <source>
        <strain evidence="3 4">Japan</strain>
    </source>
</reference>
<evidence type="ECO:0000313" key="3">
    <source>
        <dbReference type="EMBL" id="BES87402.1"/>
    </source>
</evidence>
<name>A0ABN7A5D2_9HEMI</name>
<dbReference type="EMBL" id="AP028909">
    <property type="protein sequence ID" value="BES87402.1"/>
    <property type="molecule type" value="Genomic_DNA"/>
</dbReference>
<gene>
    <name evidence="3" type="ORF">NTJ_00209</name>
</gene>
<keyword evidence="4" id="KW-1185">Reference proteome</keyword>
<evidence type="ECO:0000256" key="2">
    <source>
        <dbReference type="ARBA" id="ARBA00022803"/>
    </source>
</evidence>